<gene>
    <name evidence="1" type="ORF">SAMN05421630_11570</name>
</gene>
<name>A0A222W1A8_9PSEU</name>
<dbReference type="Proteomes" id="UP000199494">
    <property type="component" value="Unassembled WGS sequence"/>
</dbReference>
<organism evidence="1 2">
    <name type="scientific">Prauserella marina</name>
    <dbReference type="NCBI Taxonomy" id="530584"/>
    <lineage>
        <taxon>Bacteria</taxon>
        <taxon>Bacillati</taxon>
        <taxon>Actinomycetota</taxon>
        <taxon>Actinomycetes</taxon>
        <taxon>Pseudonocardiales</taxon>
        <taxon>Pseudonocardiaceae</taxon>
        <taxon>Prauserella</taxon>
    </lineage>
</organism>
<protein>
    <submittedName>
        <fullName evidence="1">Uncharacterized protein</fullName>
    </submittedName>
</protein>
<dbReference type="EMBL" id="FMZE01000015">
    <property type="protein sequence ID" value="SDD96497.1"/>
    <property type="molecule type" value="Genomic_DNA"/>
</dbReference>
<sequence length="329" mass="35417">MPITTTRSGRTATGRELADIVVPLLRPAAGGDGVELVDQYGVTYTGTPSHLALAALIRPDLTAALYRDDRDLRAAVRTAASRIGLWFTCEHVAPAHAAAFAALTPARACELIAHVVNRGHERALAEVGPESLRFYTAYLISDAVDDPESRFPNVVDKPHRELTSVIDDRIPLDVTAAAPGGADEVYLRLDIEASEEISWDFVAAVPVPIAELNDLLMGPEWALSSWLDDNRELIDDHLAYSMSWTNKGIDTTVRLAEPNARLTYPGMAEPAEPAPRADVALYFVGPDRDTAVSTAPFLDRVEATTVADALGHQVFTTAADIAATALRDA</sequence>
<reference evidence="1 2" key="1">
    <citation type="submission" date="2016-10" db="EMBL/GenBank/DDBJ databases">
        <authorList>
            <person name="de Groot N.N."/>
        </authorList>
    </citation>
    <scope>NUCLEOTIDE SEQUENCE [LARGE SCALE GENOMIC DNA]</scope>
    <source>
        <strain evidence="1 2">CGMCC 4.5506</strain>
    </source>
</reference>
<dbReference type="OrthoDB" id="3699034at2"/>
<keyword evidence="2" id="KW-1185">Reference proteome</keyword>
<proteinExistence type="predicted"/>
<evidence type="ECO:0000313" key="2">
    <source>
        <dbReference type="Proteomes" id="UP000199494"/>
    </source>
</evidence>
<dbReference type="RefSeq" id="WP_091810645.1">
    <property type="nucleotide sequence ID" value="NZ_CP016354.1"/>
</dbReference>
<dbReference type="KEGG" id="pmad:BAY61_32415"/>
<accession>A0A222W1A8</accession>
<evidence type="ECO:0000313" key="1">
    <source>
        <dbReference type="EMBL" id="SDD96497.1"/>
    </source>
</evidence>
<dbReference type="AlphaFoldDB" id="A0A222W1A8"/>